<dbReference type="Pfam" id="PF00593">
    <property type="entry name" value="TonB_dep_Rec_b-barrel"/>
    <property type="match status" value="1"/>
</dbReference>
<dbReference type="Proteomes" id="UP000646877">
    <property type="component" value="Unassembled WGS sequence"/>
</dbReference>
<dbReference type="SUPFAM" id="SSF56935">
    <property type="entry name" value="Porins"/>
    <property type="match status" value="1"/>
</dbReference>
<keyword evidence="8" id="KW-0406">Ion transport</keyword>
<dbReference type="PANTHER" id="PTHR32552">
    <property type="entry name" value="FERRICHROME IRON RECEPTOR-RELATED"/>
    <property type="match status" value="1"/>
</dbReference>
<protein>
    <submittedName>
        <fullName evidence="17">TonB-dependent receptor</fullName>
    </submittedName>
</protein>
<feature type="short sequence motif" description="TonB C-terminal box" evidence="13">
    <location>
        <begin position="739"/>
        <end position="756"/>
    </location>
</feature>
<keyword evidence="4" id="KW-0410">Iron transport</keyword>
<evidence type="ECO:0000256" key="13">
    <source>
        <dbReference type="PROSITE-ProRule" id="PRU10144"/>
    </source>
</evidence>
<evidence type="ECO:0000313" key="18">
    <source>
        <dbReference type="EMBL" id="WOX29524.1"/>
    </source>
</evidence>
<evidence type="ECO:0000256" key="11">
    <source>
        <dbReference type="ARBA" id="ARBA00023237"/>
    </source>
</evidence>
<dbReference type="PROSITE" id="PS52016">
    <property type="entry name" value="TONB_DEPENDENT_REC_3"/>
    <property type="match status" value="1"/>
</dbReference>
<evidence type="ECO:0000256" key="6">
    <source>
        <dbReference type="ARBA" id="ARBA00022729"/>
    </source>
</evidence>
<name>A0A8I2KR42_9GAMM</name>
<comment type="subcellular location">
    <subcellularLocation>
        <location evidence="1 12">Cell outer membrane</location>
        <topology evidence="1 12">Multi-pass membrane protein</topology>
    </subcellularLocation>
</comment>
<feature type="domain" description="TonB-dependent receptor plug" evidence="16">
    <location>
        <begin position="63"/>
        <end position="170"/>
    </location>
</feature>
<dbReference type="InterPro" id="IPR010917">
    <property type="entry name" value="TonB_rcpt_CS"/>
</dbReference>
<evidence type="ECO:0000259" key="15">
    <source>
        <dbReference type="Pfam" id="PF00593"/>
    </source>
</evidence>
<dbReference type="GO" id="GO:0009279">
    <property type="term" value="C:cell outer membrane"/>
    <property type="evidence" value="ECO:0007669"/>
    <property type="project" value="UniProtKB-SubCell"/>
</dbReference>
<evidence type="ECO:0000313" key="19">
    <source>
        <dbReference type="Proteomes" id="UP000646877"/>
    </source>
</evidence>
<evidence type="ECO:0000256" key="8">
    <source>
        <dbReference type="ARBA" id="ARBA00023065"/>
    </source>
</evidence>
<dbReference type="InterPro" id="IPR039426">
    <property type="entry name" value="TonB-dep_rcpt-like"/>
</dbReference>
<accession>A0A8I2KR42</accession>
<dbReference type="PROSITE" id="PS01156">
    <property type="entry name" value="TONB_DEPENDENT_REC_2"/>
    <property type="match status" value="1"/>
</dbReference>
<sequence length="756" mass="83506">MIAATQSHRVSSTKGIPRHTLSLLIAAVLSGHSYAEAESTLSTEQNKKIERISVTATRQTENLQDVALAVTALSASELEKMNVQDLGDLASHVPNLNLHSGDASNAVIYIRGIGQIDSISFNDPGVGVYLDDVYLGRVQGAFLDVVDPEQIEVLRGPQGTLYGRNTIGGAVRFSSAKPSQDNEGYVSVALGNYNARTIKASVNGALIEDTLSGRFAIAKSSRDGFSENRYNNRDDHDKDTLAWRGSLLYQPSENFSAYLVVDGSNASPSSSRTPHRETPIYSVIKEGYYAPEEDPFVVDVNYNDLEELDTSGASLTLEYLTGHSVFKSITARREMEYRTHLDLDATPDASFGIFNFEDQQQISQEFQWLYKDDQFSLVSGLYYFNEDDLSFGGSVAPDFFVMVSPDVYLPWPVINAGERDQENTSSALYANLSWPLTEKLDVTLGARYTIEKKEVTSKGEEFFGTGVTTAEEMEAVFGTGIGYSPTGYSASKEWKEFTPKVVFDYTISDNSMVYLSAGKGFKSGGFNGRITSFAQPFEPETLWSYEIGSKSLLNKQNIRLNTAAFFNDYKNFQLSRFSIDPDTGAFLSLFENAGKATIYGAEMELEAVASDNLTLNLNLGYLGGGYDELIGDFGKEISDEKELVNSPKWNGRAGFEYFFSAFTQGEFSLRASAAYRSKTYLTVSSSEVLAQSGYTLFDMSLHYRSADDTWEASLYGKNLGDKRYRQHGFDLSAAPGVQLGYYGAPRTYGINLKYKF</sequence>
<keyword evidence="5 12" id="KW-0812">Transmembrane</keyword>
<dbReference type="Proteomes" id="UP001304419">
    <property type="component" value="Chromosome 1"/>
</dbReference>
<evidence type="ECO:0000259" key="16">
    <source>
        <dbReference type="Pfam" id="PF07715"/>
    </source>
</evidence>
<organism evidence="17 19">
    <name type="scientific">Pseudoalteromonas maricaloris</name>
    <dbReference type="NCBI Taxonomy" id="184924"/>
    <lineage>
        <taxon>Bacteria</taxon>
        <taxon>Pseudomonadati</taxon>
        <taxon>Pseudomonadota</taxon>
        <taxon>Gammaproteobacteria</taxon>
        <taxon>Alteromonadales</taxon>
        <taxon>Pseudoalteromonadaceae</taxon>
        <taxon>Pseudoalteromonas</taxon>
    </lineage>
</organism>
<dbReference type="EMBL" id="WEIA01000009">
    <property type="protein sequence ID" value="NLR22598.1"/>
    <property type="molecule type" value="Genomic_DNA"/>
</dbReference>
<proteinExistence type="inferred from homology"/>
<dbReference type="Pfam" id="PF07715">
    <property type="entry name" value="Plug"/>
    <property type="match status" value="1"/>
</dbReference>
<evidence type="ECO:0000256" key="5">
    <source>
        <dbReference type="ARBA" id="ARBA00022692"/>
    </source>
</evidence>
<evidence type="ECO:0000256" key="3">
    <source>
        <dbReference type="ARBA" id="ARBA00022452"/>
    </source>
</evidence>
<reference evidence="18 20" key="2">
    <citation type="submission" date="2023-10" db="EMBL/GenBank/DDBJ databases">
        <title>To unveil natural product biosynthetic capacity in Pseudoalteromonas.</title>
        <authorList>
            <person name="Wang J."/>
        </authorList>
    </citation>
    <scope>NUCLEOTIDE SEQUENCE [LARGE SCALE GENOMIC DNA]</scope>
    <source>
        <strain evidence="18 20">DSM 15914</strain>
    </source>
</reference>
<evidence type="ECO:0000256" key="10">
    <source>
        <dbReference type="ARBA" id="ARBA00023136"/>
    </source>
</evidence>
<dbReference type="CDD" id="cd01347">
    <property type="entry name" value="ligand_gated_channel"/>
    <property type="match status" value="1"/>
</dbReference>
<evidence type="ECO:0000256" key="9">
    <source>
        <dbReference type="ARBA" id="ARBA00023077"/>
    </source>
</evidence>
<keyword evidence="2 12" id="KW-0813">Transport</keyword>
<dbReference type="GO" id="GO:0006826">
    <property type="term" value="P:iron ion transport"/>
    <property type="evidence" value="ECO:0007669"/>
    <property type="project" value="UniProtKB-KW"/>
</dbReference>
<dbReference type="EMBL" id="CP137578">
    <property type="protein sequence ID" value="WOX29524.1"/>
    <property type="molecule type" value="Genomic_DNA"/>
</dbReference>
<dbReference type="PANTHER" id="PTHR32552:SF81">
    <property type="entry name" value="TONB-DEPENDENT OUTER MEMBRANE RECEPTOR"/>
    <property type="match status" value="1"/>
</dbReference>
<gene>
    <name evidence="17" type="ORF">F9Y85_15060</name>
    <name evidence="18" type="ORF">R5H13_04465</name>
</gene>
<keyword evidence="20" id="KW-1185">Reference proteome</keyword>
<evidence type="ECO:0000256" key="14">
    <source>
        <dbReference type="RuleBase" id="RU003357"/>
    </source>
</evidence>
<dbReference type="AlphaFoldDB" id="A0A8I2KR42"/>
<keyword evidence="17" id="KW-0675">Receptor</keyword>
<reference evidence="17" key="1">
    <citation type="submission" date="2019-10" db="EMBL/GenBank/DDBJ databases">
        <authorList>
            <person name="Paulsen S."/>
        </authorList>
    </citation>
    <scope>NUCLEOTIDE SEQUENCE</scope>
    <source>
        <strain evidence="17">LMG 19692</strain>
    </source>
</reference>
<dbReference type="InterPro" id="IPR036942">
    <property type="entry name" value="Beta-barrel_TonB_sf"/>
</dbReference>
<keyword evidence="7" id="KW-0408">Iron</keyword>
<evidence type="ECO:0000256" key="12">
    <source>
        <dbReference type="PROSITE-ProRule" id="PRU01360"/>
    </source>
</evidence>
<dbReference type="Gene3D" id="2.40.170.20">
    <property type="entry name" value="TonB-dependent receptor, beta-barrel domain"/>
    <property type="match status" value="1"/>
</dbReference>
<dbReference type="RefSeq" id="WP_193522117.1">
    <property type="nucleotide sequence ID" value="NZ_CBCSDF010000014.1"/>
</dbReference>
<evidence type="ECO:0000256" key="7">
    <source>
        <dbReference type="ARBA" id="ARBA00023004"/>
    </source>
</evidence>
<evidence type="ECO:0000313" key="17">
    <source>
        <dbReference type="EMBL" id="NLR22598.1"/>
    </source>
</evidence>
<keyword evidence="3 12" id="KW-1134">Transmembrane beta strand</keyword>
<keyword evidence="10 12" id="KW-0472">Membrane</keyword>
<keyword evidence="9 14" id="KW-0798">TonB box</keyword>
<keyword evidence="6" id="KW-0732">Signal</keyword>
<feature type="domain" description="TonB-dependent receptor-like beta-barrel" evidence="15">
    <location>
        <begin position="307"/>
        <end position="719"/>
    </location>
</feature>
<evidence type="ECO:0000313" key="20">
    <source>
        <dbReference type="Proteomes" id="UP001304419"/>
    </source>
</evidence>
<dbReference type="InterPro" id="IPR000531">
    <property type="entry name" value="Beta-barrel_TonB"/>
</dbReference>
<evidence type="ECO:0000256" key="1">
    <source>
        <dbReference type="ARBA" id="ARBA00004571"/>
    </source>
</evidence>
<evidence type="ECO:0000256" key="2">
    <source>
        <dbReference type="ARBA" id="ARBA00022448"/>
    </source>
</evidence>
<dbReference type="InterPro" id="IPR012910">
    <property type="entry name" value="Plug_dom"/>
</dbReference>
<evidence type="ECO:0000256" key="4">
    <source>
        <dbReference type="ARBA" id="ARBA00022496"/>
    </source>
</evidence>
<comment type="similarity">
    <text evidence="12 14">Belongs to the TonB-dependent receptor family.</text>
</comment>
<keyword evidence="11 12" id="KW-0998">Cell outer membrane</keyword>